<keyword evidence="1 6" id="KW-0285">Flavoprotein</keyword>
<evidence type="ECO:0000256" key="2">
    <source>
        <dbReference type="ARBA" id="ARBA00022827"/>
    </source>
</evidence>
<reference evidence="10 11" key="1">
    <citation type="journal article" date="2016" name="Nat. Commun.">
        <title>Thousands of microbial genomes shed light on interconnected biogeochemical processes in an aquifer system.</title>
        <authorList>
            <person name="Anantharaman K."/>
            <person name="Brown C.T."/>
            <person name="Hug L.A."/>
            <person name="Sharon I."/>
            <person name="Castelle C.J."/>
            <person name="Probst A.J."/>
            <person name="Thomas B.C."/>
            <person name="Singh A."/>
            <person name="Wilkins M.J."/>
            <person name="Karaoz U."/>
            <person name="Brodie E.L."/>
            <person name="Williams K.H."/>
            <person name="Hubbard S.S."/>
            <person name="Banfield J.F."/>
        </authorList>
    </citation>
    <scope>NUCLEOTIDE SEQUENCE [LARGE SCALE GENOMIC DNA]</scope>
</reference>
<dbReference type="PRINTS" id="PR00469">
    <property type="entry name" value="PNDRDTASEII"/>
</dbReference>
<dbReference type="InterPro" id="IPR005982">
    <property type="entry name" value="Thioredox_Rdtase"/>
</dbReference>
<dbReference type="Gene3D" id="3.50.50.60">
    <property type="entry name" value="FAD/NAD(P)-binding domain"/>
    <property type="match status" value="2"/>
</dbReference>
<dbReference type="InterPro" id="IPR050097">
    <property type="entry name" value="Ferredoxin-NADP_redctase_2"/>
</dbReference>
<evidence type="ECO:0000256" key="7">
    <source>
        <dbReference type="RuleBase" id="RU003881"/>
    </source>
</evidence>
<feature type="domain" description="FAD/NAD(P)-binding" evidence="9">
    <location>
        <begin position="22"/>
        <end position="309"/>
    </location>
</feature>
<evidence type="ECO:0000313" key="10">
    <source>
        <dbReference type="EMBL" id="OGC36296.1"/>
    </source>
</evidence>
<protein>
    <recommendedName>
        <fullName evidence="6">Thioredoxin reductase</fullName>
        <ecNumber evidence="6">1.8.1.9</ecNumber>
    </recommendedName>
</protein>
<comment type="cofactor">
    <cofactor evidence="7">
        <name>FAD</name>
        <dbReference type="ChEBI" id="CHEBI:57692"/>
    </cofactor>
    <text evidence="7">Binds 1 FAD per subunit.</text>
</comment>
<evidence type="ECO:0000256" key="3">
    <source>
        <dbReference type="ARBA" id="ARBA00023002"/>
    </source>
</evidence>
<gene>
    <name evidence="10" type="ORF">A2311_01370</name>
</gene>
<dbReference type="InterPro" id="IPR008255">
    <property type="entry name" value="Pyr_nucl-diS_OxRdtase_2_AS"/>
</dbReference>
<dbReference type="GO" id="GO:0005737">
    <property type="term" value="C:cytoplasm"/>
    <property type="evidence" value="ECO:0007669"/>
    <property type="project" value="InterPro"/>
</dbReference>
<dbReference type="NCBIfam" id="TIGR01292">
    <property type="entry name" value="TRX_reduct"/>
    <property type="match status" value="1"/>
</dbReference>
<proteinExistence type="inferred from homology"/>
<evidence type="ECO:0000313" key="11">
    <source>
        <dbReference type="Proteomes" id="UP000178951"/>
    </source>
</evidence>
<dbReference type="Pfam" id="PF07992">
    <property type="entry name" value="Pyr_redox_2"/>
    <property type="match status" value="1"/>
</dbReference>
<dbReference type="InterPro" id="IPR023753">
    <property type="entry name" value="FAD/NAD-binding_dom"/>
</dbReference>
<dbReference type="AlphaFoldDB" id="A0A1F4TUE7"/>
<keyword evidence="8" id="KW-0812">Transmembrane</keyword>
<keyword evidence="8" id="KW-0472">Membrane</keyword>
<evidence type="ECO:0000256" key="1">
    <source>
        <dbReference type="ARBA" id="ARBA00022630"/>
    </source>
</evidence>
<dbReference type="Proteomes" id="UP000178951">
    <property type="component" value="Unassembled WGS sequence"/>
</dbReference>
<keyword evidence="8" id="KW-1133">Transmembrane helix</keyword>
<comment type="catalytic activity">
    <reaction evidence="6">
        <text>[thioredoxin]-dithiol + NADP(+) = [thioredoxin]-disulfide + NADPH + H(+)</text>
        <dbReference type="Rhea" id="RHEA:20345"/>
        <dbReference type="Rhea" id="RHEA-COMP:10698"/>
        <dbReference type="Rhea" id="RHEA-COMP:10700"/>
        <dbReference type="ChEBI" id="CHEBI:15378"/>
        <dbReference type="ChEBI" id="CHEBI:29950"/>
        <dbReference type="ChEBI" id="CHEBI:50058"/>
        <dbReference type="ChEBI" id="CHEBI:57783"/>
        <dbReference type="ChEBI" id="CHEBI:58349"/>
        <dbReference type="EC" id="1.8.1.9"/>
    </reaction>
</comment>
<evidence type="ECO:0000256" key="4">
    <source>
        <dbReference type="ARBA" id="ARBA00023157"/>
    </source>
</evidence>
<dbReference type="InterPro" id="IPR036188">
    <property type="entry name" value="FAD/NAD-bd_sf"/>
</dbReference>
<keyword evidence="4" id="KW-1015">Disulfide bond</keyword>
<evidence type="ECO:0000256" key="5">
    <source>
        <dbReference type="ARBA" id="ARBA00023284"/>
    </source>
</evidence>
<organism evidence="10 11">
    <name type="scientific">candidate division WOR-1 bacterium RIFOXYB2_FULL_48_7</name>
    <dbReference type="NCBI Taxonomy" id="1802583"/>
    <lineage>
        <taxon>Bacteria</taxon>
        <taxon>Bacillati</taxon>
        <taxon>Saganbacteria</taxon>
    </lineage>
</organism>
<comment type="similarity">
    <text evidence="6">Belongs to the class-II pyridine nucleotide-disulfide oxidoreductase family.</text>
</comment>
<sequence>MSLAVAAKPQLKPAVQGQKKDYSLIILGGGPAGLAAAIYALRAKLDVLLVEKMVLGGQASTTYHIDNYPGFPDGISGLDLAVKMSEQAEKLGLKFDWGNVDKIVHHKNRFEVHLPGKTLTCQALIFAAGAEPLKLNVPGEEEFRGRGVSYCATCDGPFYQDKNIMVIGGGNSAVEEALFLTRFAKKVGIVHRRDTLRADKLVADQAKNHPKIYFFWNSVLEKIVGSKNVESVVLREVKTNNTSSVPAEGVFVYIGTKPNSELIKPLVKQDDRGFIMTDEKMATATPGLFVAGDCRVKALRQVVTAVADGAIAAQSAREYLEGLTSQG</sequence>
<keyword evidence="5 6" id="KW-0676">Redox-active center</keyword>
<comment type="caution">
    <text evidence="10">The sequence shown here is derived from an EMBL/GenBank/DDBJ whole genome shotgun (WGS) entry which is preliminary data.</text>
</comment>
<keyword evidence="7" id="KW-0521">NADP</keyword>
<evidence type="ECO:0000256" key="8">
    <source>
        <dbReference type="SAM" id="Phobius"/>
    </source>
</evidence>
<feature type="transmembrane region" description="Helical" evidence="8">
    <location>
        <begin position="21"/>
        <end position="41"/>
    </location>
</feature>
<dbReference type="GO" id="GO:0004791">
    <property type="term" value="F:thioredoxin-disulfide reductase (NADPH) activity"/>
    <property type="evidence" value="ECO:0007669"/>
    <property type="project" value="UniProtKB-UniRule"/>
</dbReference>
<dbReference type="EMBL" id="MEUF01000016">
    <property type="protein sequence ID" value="OGC36296.1"/>
    <property type="molecule type" value="Genomic_DNA"/>
</dbReference>
<dbReference type="PANTHER" id="PTHR48105">
    <property type="entry name" value="THIOREDOXIN REDUCTASE 1-RELATED-RELATED"/>
    <property type="match status" value="1"/>
</dbReference>
<dbReference type="STRING" id="1802583.A2311_01370"/>
<name>A0A1F4TUE7_UNCSA</name>
<accession>A0A1F4TUE7</accession>
<dbReference type="SUPFAM" id="SSF51905">
    <property type="entry name" value="FAD/NAD(P)-binding domain"/>
    <property type="match status" value="1"/>
</dbReference>
<comment type="subunit">
    <text evidence="6">Homodimer.</text>
</comment>
<keyword evidence="3 6" id="KW-0560">Oxidoreductase</keyword>
<dbReference type="PROSITE" id="PS00573">
    <property type="entry name" value="PYRIDINE_REDOX_2"/>
    <property type="match status" value="1"/>
</dbReference>
<dbReference type="PRINTS" id="PR00368">
    <property type="entry name" value="FADPNR"/>
</dbReference>
<evidence type="ECO:0000259" key="9">
    <source>
        <dbReference type="Pfam" id="PF07992"/>
    </source>
</evidence>
<keyword evidence="2 6" id="KW-0274">FAD</keyword>
<dbReference type="GO" id="GO:0019430">
    <property type="term" value="P:removal of superoxide radicals"/>
    <property type="evidence" value="ECO:0007669"/>
    <property type="project" value="UniProtKB-UniRule"/>
</dbReference>
<dbReference type="EC" id="1.8.1.9" evidence="6"/>
<evidence type="ECO:0000256" key="6">
    <source>
        <dbReference type="RuleBase" id="RU003880"/>
    </source>
</evidence>